<dbReference type="InterPro" id="IPR000215">
    <property type="entry name" value="Serpin_fam"/>
</dbReference>
<keyword evidence="3 8" id="KW-0722">Serine protease inhibitor</keyword>
<dbReference type="GeneID" id="112043339"/>
<sequence>MWIRASLCISVVFAAVQTVKSNMDAKALSSSIAQFSAKFCNELDKTKNVVSSPLSAEFVLALVALGTEGQAHSELLTSLGIPSDEAIRSGFSSVSQKLKSVKGITLDIANKVYIKDGGYDLNEELKVDAVKVFDAGLEKVNFDDGAAAANTINQWVESKTNKKIKELISSDCLNQDTRLVLVNALYFKGQWSNQFDPNNTIEQPFHINEDTTVDVPMMYREGDYWYGESEELGVQLLRINYVGNEASMLILLPNEINGLNGVLDKLAGGYDLLAELDKMYETKVQVSIPKFKIETEIDLGELLPKLGIKQIFCRGDSGLTKMLNVPESIFVSKAVQKAFIEVNEEGAEAAAATAGLVRTRRMATLPHRVVVDRPALWCVMAGSLPLVTAVPVPGRAPRDEL</sequence>
<protein>
    <submittedName>
        <fullName evidence="8">Serine protease inhibitor 3/4 isoform X1</fullName>
    </submittedName>
</protein>
<feature type="signal peptide" evidence="5">
    <location>
        <begin position="1"/>
        <end position="21"/>
    </location>
</feature>
<organism evidence="7 8">
    <name type="scientific">Bicyclus anynana</name>
    <name type="common">Squinting bush brown butterfly</name>
    <dbReference type="NCBI Taxonomy" id="110368"/>
    <lineage>
        <taxon>Eukaryota</taxon>
        <taxon>Metazoa</taxon>
        <taxon>Ecdysozoa</taxon>
        <taxon>Arthropoda</taxon>
        <taxon>Hexapoda</taxon>
        <taxon>Insecta</taxon>
        <taxon>Pterygota</taxon>
        <taxon>Neoptera</taxon>
        <taxon>Endopterygota</taxon>
        <taxon>Lepidoptera</taxon>
        <taxon>Glossata</taxon>
        <taxon>Ditrysia</taxon>
        <taxon>Papilionoidea</taxon>
        <taxon>Nymphalidae</taxon>
        <taxon>Satyrinae</taxon>
        <taxon>Satyrini</taxon>
        <taxon>Mycalesina</taxon>
        <taxon>Bicyclus</taxon>
    </lineage>
</organism>
<reference evidence="8" key="1">
    <citation type="submission" date="2025-08" db="UniProtKB">
        <authorList>
            <consortium name="RefSeq"/>
        </authorList>
    </citation>
    <scope>IDENTIFICATION</scope>
</reference>
<dbReference type="PANTHER" id="PTHR11461">
    <property type="entry name" value="SERINE PROTEASE INHIBITOR, SERPIN"/>
    <property type="match status" value="1"/>
</dbReference>
<dbReference type="Gene3D" id="2.30.39.10">
    <property type="entry name" value="Alpha-1-antitrypsin, domain 1"/>
    <property type="match status" value="1"/>
</dbReference>
<comment type="similarity">
    <text evidence="1 4">Belongs to the serpin family.</text>
</comment>
<dbReference type="Proteomes" id="UP001652582">
    <property type="component" value="Chromosome 4"/>
</dbReference>
<feature type="chain" id="PRO_5047432715" evidence="5">
    <location>
        <begin position="22"/>
        <end position="401"/>
    </location>
</feature>
<evidence type="ECO:0000313" key="7">
    <source>
        <dbReference type="Proteomes" id="UP001652582"/>
    </source>
</evidence>
<gene>
    <name evidence="8" type="primary">LOC112043339</name>
</gene>
<evidence type="ECO:0000313" key="8">
    <source>
        <dbReference type="RefSeq" id="XP_023934462.2"/>
    </source>
</evidence>
<dbReference type="AlphaFoldDB" id="A0A6J1MNN2"/>
<proteinExistence type="inferred from homology"/>
<evidence type="ECO:0000256" key="5">
    <source>
        <dbReference type="SAM" id="SignalP"/>
    </source>
</evidence>
<evidence type="ECO:0000256" key="4">
    <source>
        <dbReference type="RuleBase" id="RU000411"/>
    </source>
</evidence>
<dbReference type="GO" id="GO:0004867">
    <property type="term" value="F:serine-type endopeptidase inhibitor activity"/>
    <property type="evidence" value="ECO:0007669"/>
    <property type="project" value="UniProtKB-KW"/>
</dbReference>
<accession>A0A6J1MNN2</accession>
<dbReference type="PANTHER" id="PTHR11461:SF211">
    <property type="entry name" value="GH10112P-RELATED"/>
    <property type="match status" value="1"/>
</dbReference>
<dbReference type="RefSeq" id="XP_023934462.2">
    <property type="nucleotide sequence ID" value="XM_024078694.2"/>
</dbReference>
<evidence type="ECO:0000256" key="3">
    <source>
        <dbReference type="ARBA" id="ARBA00022900"/>
    </source>
</evidence>
<dbReference type="SMART" id="SM00093">
    <property type="entry name" value="SERPIN"/>
    <property type="match status" value="1"/>
</dbReference>
<evidence type="ECO:0000256" key="1">
    <source>
        <dbReference type="ARBA" id="ARBA00009500"/>
    </source>
</evidence>
<dbReference type="InterPro" id="IPR042185">
    <property type="entry name" value="Serpin_sf_2"/>
</dbReference>
<dbReference type="Pfam" id="PF00079">
    <property type="entry name" value="Serpin"/>
    <property type="match status" value="1"/>
</dbReference>
<keyword evidence="7" id="KW-1185">Reference proteome</keyword>
<evidence type="ECO:0000259" key="6">
    <source>
        <dbReference type="SMART" id="SM00093"/>
    </source>
</evidence>
<dbReference type="InterPro" id="IPR042178">
    <property type="entry name" value="Serpin_sf_1"/>
</dbReference>
<dbReference type="CDD" id="cd19579">
    <property type="entry name" value="serpin1K-like"/>
    <property type="match status" value="1"/>
</dbReference>
<keyword evidence="2 8" id="KW-0646">Protease inhibitor</keyword>
<dbReference type="OrthoDB" id="671595at2759"/>
<feature type="domain" description="Serpin" evidence="6">
    <location>
        <begin position="33"/>
        <end position="393"/>
    </location>
</feature>
<dbReference type="GO" id="GO:0005615">
    <property type="term" value="C:extracellular space"/>
    <property type="evidence" value="ECO:0007669"/>
    <property type="project" value="InterPro"/>
</dbReference>
<dbReference type="SUPFAM" id="SSF56574">
    <property type="entry name" value="Serpins"/>
    <property type="match status" value="1"/>
</dbReference>
<keyword evidence="5" id="KW-0732">Signal</keyword>
<dbReference type="InterPro" id="IPR036186">
    <property type="entry name" value="Serpin_sf"/>
</dbReference>
<dbReference type="Gene3D" id="3.30.497.10">
    <property type="entry name" value="Antithrombin, subunit I, domain 2"/>
    <property type="match status" value="1"/>
</dbReference>
<dbReference type="InterPro" id="IPR023796">
    <property type="entry name" value="Serpin_dom"/>
</dbReference>
<name>A0A6J1MNN2_BICAN</name>
<dbReference type="KEGG" id="bany:112043339"/>
<evidence type="ECO:0000256" key="2">
    <source>
        <dbReference type="ARBA" id="ARBA00022690"/>
    </source>
</evidence>